<name>A0A1L8HWI9_XENLA</name>
<dbReference type="RefSeq" id="XP_018110310.1">
    <property type="nucleotide sequence ID" value="XM_018254821.2"/>
</dbReference>
<proteinExistence type="inferred from homology"/>
<dbReference type="PANTHER" id="PTHR31333">
    <property type="entry name" value="PWWP DOMAIN-CONTAINING DNA REPAIR FACTOR 3 FAMILY MEMBER"/>
    <property type="match status" value="1"/>
</dbReference>
<dbReference type="Proteomes" id="UP000186698">
    <property type="component" value="Chromosome 1L"/>
</dbReference>
<reference evidence="7 8" key="1">
    <citation type="submission" date="2022-04" db="UniProtKB">
        <authorList>
            <consortium name="RefSeq"/>
        </authorList>
    </citation>
    <scope>IDENTIFICATION</scope>
    <source>
        <strain evidence="7 8">J_2021</strain>
        <tissue evidence="7 8">Erythrocytes</tissue>
    </source>
</reference>
<keyword evidence="6" id="KW-1185">Reference proteome</keyword>
<feature type="region of interest" description="Disordered" evidence="2">
    <location>
        <begin position="304"/>
        <end position="329"/>
    </location>
</feature>
<dbReference type="Pfam" id="PF20884">
    <property type="entry name" value="MUM1-like_PWWP"/>
    <property type="match status" value="1"/>
</dbReference>
<dbReference type="CTD" id="108712566"/>
<dbReference type="OrthoDB" id="10013064at2759"/>
<dbReference type="Pfam" id="PF20886">
    <property type="entry name" value="PWP3A-B_C"/>
    <property type="match status" value="1"/>
</dbReference>
<dbReference type="Gene3D" id="6.10.300.20">
    <property type="match status" value="1"/>
</dbReference>
<feature type="domain" description="PWWP" evidence="4">
    <location>
        <begin position="564"/>
        <end position="704"/>
    </location>
</feature>
<sequence length="725" mass="81747">MSSLGYVLCKWKSHFWPAKVLSKPSKQTNNSKMDVEILCLDELVHVQYKDTKPLVKVEVENIAAELASKSKNTDTPVEELTYRKALRIALDILNEASTAVSSVNNHCNNETNNTSSEDIVFKEMELTNGKNINQNASSTINRKKKPFESKRKRLNMKSEKMEHPALKSVKNEHDSSTNSTKKSPENKRMTLRSLKTNEGTVATKTELLGRPRLTGTVSSPTTSNTQMQGCAAICVQRKRTKSSEKPSRISQEHLDSSCTGPRSEVSSVGVKFKMASVSKGNLMNLSKKHSPKCMGAAKNCKATNTNGRVKKGAGKLKPQSKKPGLGIRPVTRLSKTCRDLLNCQTSSETENGMVSKCNIQDEQDFSPGLSSSDMELSSPTSSAQDNILPEEENLEDMELPSFLNHPDPVSFEPGIFVWCKYQKFPYWPSVVKTIRRKDRRASVLFLDETLADPDNKAKGVSVSLRNLKHYDCTEKKQLLEKAKEGYGIAVDWCNEMISDYRIRMGCSSFSGSFVEYCTAAISYPVRKELRFGKSRLFFPTVDTESEDSQTEVTSKSHLDRKLLPDRARAARDRANERLVDFIVKTKQAENHLMDILAGKKKSRWLHDFQVADRHTTCIETYLEDEEQVEYVVAYLQNVCEQMGCTAQKLMNKDPAAFIMDVLLPEAVIFAISAIDKINYEKAEKKYLNGPSVSKRERNLFEEQILKNKKSEKLGLKMESNEEQRE</sequence>
<feature type="compositionally biased region" description="Polar residues" evidence="2">
    <location>
        <begin position="193"/>
        <end position="203"/>
    </location>
</feature>
<dbReference type="RefSeq" id="XP_018110300.1">
    <property type="nucleotide sequence ID" value="XM_018254811.2"/>
</dbReference>
<evidence type="ECO:0000313" key="9">
    <source>
        <dbReference type="Xenbase" id="XB-GENE-17342130"/>
    </source>
</evidence>
<dbReference type="FunFam" id="2.30.30.140:FF:000063">
    <property type="entry name" value="PWWP domain-containing DNA repair factor 3A"/>
    <property type="match status" value="1"/>
</dbReference>
<dbReference type="KEGG" id="xla:108712566"/>
<dbReference type="AGR" id="Xenbase:XB-GENE-17342130"/>
<feature type="region of interest" description="Disordered" evidence="2">
    <location>
        <begin position="239"/>
        <end position="264"/>
    </location>
</feature>
<evidence type="ECO:0000259" key="4">
    <source>
        <dbReference type="Pfam" id="PF20886"/>
    </source>
</evidence>
<dbReference type="GeneID" id="108712566"/>
<dbReference type="SUPFAM" id="SSF63748">
    <property type="entry name" value="Tudor/PWWP/MBT"/>
    <property type="match status" value="1"/>
</dbReference>
<evidence type="ECO:0000313" key="7">
    <source>
        <dbReference type="RefSeq" id="XP_018110300.1"/>
    </source>
</evidence>
<accession>A0A1L8HWI9</accession>
<dbReference type="Bgee" id="108712566">
    <property type="expression patterns" value="Expressed in egg cell and 19 other cell types or tissues"/>
</dbReference>
<comment type="similarity">
    <text evidence="1">Belongs to the PWWP3A family.</text>
</comment>
<gene>
    <name evidence="7 8 9" type="primary">pwwp3a.L</name>
</gene>
<dbReference type="Gene3D" id="2.30.30.140">
    <property type="match status" value="1"/>
</dbReference>
<dbReference type="OMA" id="PPWAHRC"/>
<dbReference type="Xenbase" id="XB-GENE-17342130">
    <property type="gene designation" value="pwwp3a.L"/>
</dbReference>
<evidence type="ECO:0000259" key="5">
    <source>
        <dbReference type="Pfam" id="PF20887"/>
    </source>
</evidence>
<dbReference type="PaxDb" id="8355-A0A1L8HWI9"/>
<feature type="compositionally biased region" description="Basic and acidic residues" evidence="2">
    <location>
        <begin position="156"/>
        <end position="175"/>
    </location>
</feature>
<dbReference type="STRING" id="8355.A0A1L8HWI9"/>
<feature type="region of interest" description="Disordered" evidence="2">
    <location>
        <begin position="131"/>
        <end position="203"/>
    </location>
</feature>
<feature type="compositionally biased region" description="Basic residues" evidence="2">
    <location>
        <begin position="308"/>
        <end position="320"/>
    </location>
</feature>
<dbReference type="InterPro" id="IPR048795">
    <property type="entry name" value="PWP3A_3B_4_C"/>
</dbReference>
<feature type="domain" description="MUM1-like PWWP" evidence="3">
    <location>
        <begin position="411"/>
        <end position="493"/>
    </location>
</feature>
<evidence type="ECO:0000259" key="3">
    <source>
        <dbReference type="Pfam" id="PF20884"/>
    </source>
</evidence>
<protein>
    <submittedName>
        <fullName evidence="7 8">PWWP domain-containing DNA repair factor 3A isoform X1</fullName>
    </submittedName>
</protein>
<dbReference type="PANTHER" id="PTHR31333:SF6">
    <property type="entry name" value="MUM1 LIKE 1"/>
    <property type="match status" value="1"/>
</dbReference>
<evidence type="ECO:0000256" key="1">
    <source>
        <dbReference type="ARBA" id="ARBA00008188"/>
    </source>
</evidence>
<feature type="compositionally biased region" description="Basic residues" evidence="2">
    <location>
        <begin position="141"/>
        <end position="155"/>
    </location>
</feature>
<dbReference type="CDD" id="cd06080">
    <property type="entry name" value="PWWP_MUM1-like"/>
    <property type="match status" value="1"/>
</dbReference>
<dbReference type="InterPro" id="IPR040263">
    <property type="entry name" value="PWP3A_3B_4"/>
</dbReference>
<dbReference type="Pfam" id="PF20887">
    <property type="entry name" value="PWP3A-B_N"/>
    <property type="match status" value="1"/>
</dbReference>
<dbReference type="AlphaFoldDB" id="A0A1L8HWI9"/>
<feature type="compositionally biased region" description="Basic and acidic residues" evidence="2">
    <location>
        <begin position="241"/>
        <end position="255"/>
    </location>
</feature>
<dbReference type="InterPro" id="IPR035504">
    <property type="entry name" value="MUM1-like_PWWP"/>
</dbReference>
<evidence type="ECO:0000256" key="2">
    <source>
        <dbReference type="SAM" id="MobiDB-lite"/>
    </source>
</evidence>
<feature type="compositionally biased region" description="Polar residues" evidence="2">
    <location>
        <begin position="131"/>
        <end position="140"/>
    </location>
</feature>
<evidence type="ECO:0000313" key="8">
    <source>
        <dbReference type="RefSeq" id="XP_018110310.1"/>
    </source>
</evidence>
<organism evidence="7">
    <name type="scientific">Xenopus laevis</name>
    <name type="common">African clawed frog</name>
    <dbReference type="NCBI Taxonomy" id="8355"/>
    <lineage>
        <taxon>Eukaryota</taxon>
        <taxon>Metazoa</taxon>
        <taxon>Chordata</taxon>
        <taxon>Craniata</taxon>
        <taxon>Vertebrata</taxon>
        <taxon>Euteleostomi</taxon>
        <taxon>Amphibia</taxon>
        <taxon>Batrachia</taxon>
        <taxon>Anura</taxon>
        <taxon>Pipoidea</taxon>
        <taxon>Pipidae</taxon>
        <taxon>Xenopodinae</taxon>
        <taxon>Xenopus</taxon>
        <taxon>Xenopus</taxon>
    </lineage>
</organism>
<evidence type="ECO:0000313" key="6">
    <source>
        <dbReference type="Proteomes" id="UP000186698"/>
    </source>
</evidence>
<feature type="domain" description="PWWP" evidence="5">
    <location>
        <begin position="6"/>
        <end position="95"/>
    </location>
</feature>
<dbReference type="InterPro" id="IPR048765">
    <property type="entry name" value="PWP3A_3B_4_N"/>
</dbReference>